<reference evidence="2 3" key="1">
    <citation type="submission" date="2018-07" db="EMBL/GenBank/DDBJ databases">
        <title>Genomic Encyclopedia of Type Strains, Phase III (KMG-III): the genomes of soil and plant-associated and newly described type strains.</title>
        <authorList>
            <person name="Whitman W."/>
        </authorList>
    </citation>
    <scope>NUCLEOTIDE SEQUENCE [LARGE SCALE GENOMIC DNA]</scope>
    <source>
        <strain evidence="2 3">CECT 7948</strain>
    </source>
</reference>
<dbReference type="SUPFAM" id="SSF53254">
    <property type="entry name" value="Phosphoglycerate mutase-like"/>
    <property type="match status" value="1"/>
</dbReference>
<dbReference type="PANTHER" id="PTHR47623:SF1">
    <property type="entry name" value="OS09G0287300 PROTEIN"/>
    <property type="match status" value="1"/>
</dbReference>
<accession>A0A3D9MZF2</accession>
<evidence type="ECO:0000256" key="1">
    <source>
        <dbReference type="PIRSR" id="PIRSR613078-2"/>
    </source>
</evidence>
<dbReference type="PANTHER" id="PTHR47623">
    <property type="entry name" value="OS09G0287300 PROTEIN"/>
    <property type="match status" value="1"/>
</dbReference>
<keyword evidence="3" id="KW-1185">Reference proteome</keyword>
<dbReference type="Gene3D" id="3.40.50.1240">
    <property type="entry name" value="Phosphoglycerate mutase-like"/>
    <property type="match status" value="1"/>
</dbReference>
<proteinExistence type="predicted"/>
<comment type="caution">
    <text evidence="2">The sequence shown here is derived from an EMBL/GenBank/DDBJ whole genome shotgun (WGS) entry which is preliminary data.</text>
</comment>
<feature type="binding site" evidence="1">
    <location>
        <position position="57"/>
    </location>
    <ligand>
        <name>substrate</name>
    </ligand>
</feature>
<dbReference type="AlphaFoldDB" id="A0A3D9MZF2"/>
<dbReference type="RefSeq" id="WP_115808565.1">
    <property type="nucleotide sequence ID" value="NZ_QREI01000002.1"/>
</dbReference>
<name>A0A3D9MZF2_9FLAO</name>
<dbReference type="SMART" id="SM00855">
    <property type="entry name" value="PGAM"/>
    <property type="match status" value="1"/>
</dbReference>
<sequence>MKTITLVRHGKSSWEYDVIDYDRPLKQRGIEDSKLVAKELYIKDCVPNIIFSSPANRALSTCKVFMKSLKIPENHIIVNEDLYDFDGVNVINFIKNLSNDLKEVMIFGHNHAFTSISNIFGDTFIDNLPTSGLVKINFDIEDWKDLKQGTTEYIIIPKDLRE</sequence>
<dbReference type="EMBL" id="QREI01000002">
    <property type="protein sequence ID" value="REE25572.1"/>
    <property type="molecule type" value="Genomic_DNA"/>
</dbReference>
<dbReference type="InterPro" id="IPR013078">
    <property type="entry name" value="His_Pase_superF_clade-1"/>
</dbReference>
<dbReference type="CDD" id="cd07067">
    <property type="entry name" value="HP_PGM_like"/>
    <property type="match status" value="1"/>
</dbReference>
<protein>
    <submittedName>
        <fullName evidence="2">Phosphohistidine phosphatase</fullName>
    </submittedName>
</protein>
<evidence type="ECO:0000313" key="3">
    <source>
        <dbReference type="Proteomes" id="UP000256919"/>
    </source>
</evidence>
<dbReference type="InterPro" id="IPR029033">
    <property type="entry name" value="His_PPase_superfam"/>
</dbReference>
<gene>
    <name evidence="2" type="ORF">DFQ09_102162</name>
</gene>
<organism evidence="2 3">
    <name type="scientific">Winogradskyella pacifica</name>
    <dbReference type="NCBI Taxonomy" id="664642"/>
    <lineage>
        <taxon>Bacteria</taxon>
        <taxon>Pseudomonadati</taxon>
        <taxon>Bacteroidota</taxon>
        <taxon>Flavobacteriia</taxon>
        <taxon>Flavobacteriales</taxon>
        <taxon>Flavobacteriaceae</taxon>
        <taxon>Winogradskyella</taxon>
    </lineage>
</organism>
<dbReference type="Pfam" id="PF00300">
    <property type="entry name" value="His_Phos_1"/>
    <property type="match status" value="1"/>
</dbReference>
<dbReference type="Proteomes" id="UP000256919">
    <property type="component" value="Unassembled WGS sequence"/>
</dbReference>
<evidence type="ECO:0000313" key="2">
    <source>
        <dbReference type="EMBL" id="REE25572.1"/>
    </source>
</evidence>
<dbReference type="OrthoDB" id="9810154at2"/>